<comment type="subcellular location">
    <subcellularLocation>
        <location evidence="1">Nucleus</location>
    </subcellularLocation>
</comment>
<keyword evidence="5" id="KW-0804">Transcription</keyword>
<dbReference type="Gene3D" id="1.20.5.190">
    <property type="match status" value="1"/>
</dbReference>
<dbReference type="PROSITE" id="PS50297">
    <property type="entry name" value="ANK_REP_REGION"/>
    <property type="match status" value="2"/>
</dbReference>
<dbReference type="AlphaFoldDB" id="A0AAV2YY83"/>
<dbReference type="PROSITE" id="PS51437">
    <property type="entry name" value="CG_1"/>
    <property type="match status" value="1"/>
</dbReference>
<dbReference type="InterPro" id="IPR027417">
    <property type="entry name" value="P-loop_NTPase"/>
</dbReference>
<dbReference type="PANTHER" id="PTHR23335:SF1">
    <property type="entry name" value="CALMODULIN-BINDING TRANSCRIPTION ACTIVATOR, ISOFORM F"/>
    <property type="match status" value="1"/>
</dbReference>
<evidence type="ECO:0000256" key="3">
    <source>
        <dbReference type="ARBA" id="ARBA00023043"/>
    </source>
</evidence>
<keyword evidence="6" id="KW-0539">Nucleus</keyword>
<feature type="region of interest" description="Disordered" evidence="8">
    <location>
        <begin position="781"/>
        <end position="837"/>
    </location>
</feature>
<dbReference type="SMART" id="SM00248">
    <property type="entry name" value="ANK"/>
    <property type="match status" value="2"/>
</dbReference>
<gene>
    <name evidence="10" type="ORF">N0F65_002016</name>
</gene>
<dbReference type="Pfam" id="PF12796">
    <property type="entry name" value="Ank_2"/>
    <property type="match status" value="1"/>
</dbReference>
<feature type="domain" description="CG-1" evidence="9">
    <location>
        <begin position="12"/>
        <end position="140"/>
    </location>
</feature>
<protein>
    <recommendedName>
        <fullName evidence="9">CG-1 domain-containing protein</fullName>
    </recommendedName>
</protein>
<name>A0AAV2YY83_9STRA</name>
<proteinExistence type="inferred from homology"/>
<evidence type="ECO:0000259" key="9">
    <source>
        <dbReference type="PROSITE" id="PS51437"/>
    </source>
</evidence>
<evidence type="ECO:0000256" key="6">
    <source>
        <dbReference type="ARBA" id="ARBA00023242"/>
    </source>
</evidence>
<sequence length="1039" mass="114914">MNTRPDAVEEQAQQLIREATRRWLVKDEIVFLLLHFKLVGLPLHQTVQVRPPSGSLMLYDTAAVADYKRDGWRWQKRKDGSGRVREDRAKLVINREVIILGSYVHSADVATFHRRSYGLRDSEHQVVLVHYFDEAMKTGDPMLRKGAITTTTNRSGKSFKRALPATSPAPNTVPLQALKVTVKQEKPEESMEMMMNGEALFLIPLVCATLSDHSCETSDCFDMDFLQSQIPQPSVSTATPDLMDFEMMQCDGAEDIPSFDDLLFTDPTTQEIPSIVAPSASDNAVAEISDFSPDWDFVHGGAKILICLASSLSSLPVADVASKLMVHFGPDRVVPAEKISDMVLRCTAPAAMTTGMVQLFVCLHQANECRPVSRVQMFTYKSPSLPSPPRSNGSDYSATHSQPPLSFGKRGRSSVDDSRDHDFDRDNGYRESEHLGLPSEPSTLSAFVDTDCECLLCACKIRVVERLSEFQKAILTTSVTGDVPTTDINLLDGDPEGSEANLTENTPTIREKLALDTLPTESSDADIPGIAPSSSPGQLALDDFTIERLSDKELEQLSEKLLERVVRQLVTVAHTNEELLEELNSLDETGLSLLHYVSFYNYAQLVPLLLSHGAHINQQSTQGQTSLHLAAGCGNTSVVDVLVDQGADVAVLDFDGFTAAERAEKSGHHTIASKLRALMNQREDQLIFDGLASWSDDHAMEVDSPPPDPLDFSVRGTDPSKNSSVRDRFLFQPLFHQDCLMVLTCLVLQVDENHEHNRKLLLGAFSTMSLHDKCALSLGISRDSTTGNRRRGSSIGDESSFPSSFGGSSASSSPLRSSEAGFPTGASPENESDVKSVIADDEASLTKYEAAMELMGPEELQSLEDEVKVIQFNVRAWLLRRNCRNMRETTKKLHEATKSIEHEQKKQLEQQAREETERKRMAHHDPDELERAAVTVQAATRSMLARKSFLQTKNVTIKVQAATRGVLCRKNFARMKTHALASLVIQRNVFEWWNNKPSARTSGSDDDPDSHRLPQLDLANTATSDTVVASIDERFIQTS</sequence>
<dbReference type="Proteomes" id="UP001146120">
    <property type="component" value="Unassembled WGS sequence"/>
</dbReference>
<comment type="caution">
    <text evidence="10">The sequence shown here is derived from an EMBL/GenBank/DDBJ whole genome shotgun (WGS) entry which is preliminary data.</text>
</comment>
<dbReference type="SMART" id="SM00015">
    <property type="entry name" value="IQ"/>
    <property type="match status" value="3"/>
</dbReference>
<dbReference type="Gene3D" id="1.25.40.20">
    <property type="entry name" value="Ankyrin repeat-containing domain"/>
    <property type="match status" value="1"/>
</dbReference>
<accession>A0AAV2YY83</accession>
<feature type="repeat" description="ANK" evidence="7">
    <location>
        <begin position="622"/>
        <end position="654"/>
    </location>
</feature>
<dbReference type="Gene3D" id="2.60.40.10">
    <property type="entry name" value="Immunoglobulins"/>
    <property type="match status" value="1"/>
</dbReference>
<feature type="compositionally biased region" description="Low complexity" evidence="8">
    <location>
        <begin position="798"/>
        <end position="820"/>
    </location>
</feature>
<dbReference type="PANTHER" id="PTHR23335">
    <property type="entry name" value="CALMODULIN-BINDING TRANSCRIPTION ACTIVATOR CAMTA"/>
    <property type="match status" value="1"/>
</dbReference>
<feature type="region of interest" description="Disordered" evidence="8">
    <location>
        <begin position="698"/>
        <end position="722"/>
    </location>
</feature>
<dbReference type="SUPFAM" id="SSF48403">
    <property type="entry name" value="Ankyrin repeat"/>
    <property type="match status" value="1"/>
</dbReference>
<keyword evidence="4" id="KW-0010">Activator</keyword>
<dbReference type="SMART" id="SM01076">
    <property type="entry name" value="CG-1"/>
    <property type="match status" value="1"/>
</dbReference>
<dbReference type="SUPFAM" id="SSF81296">
    <property type="entry name" value="E set domains"/>
    <property type="match status" value="1"/>
</dbReference>
<dbReference type="InterPro" id="IPR036770">
    <property type="entry name" value="Ankyrin_rpt-contain_sf"/>
</dbReference>
<dbReference type="Pfam" id="PF00612">
    <property type="entry name" value="IQ"/>
    <property type="match status" value="2"/>
</dbReference>
<feature type="region of interest" description="Disordered" evidence="8">
    <location>
        <begin position="896"/>
        <end position="927"/>
    </location>
</feature>
<dbReference type="InterPro" id="IPR013783">
    <property type="entry name" value="Ig-like_fold"/>
</dbReference>
<dbReference type="InterPro" id="IPR000048">
    <property type="entry name" value="IQ_motif_EF-hand-BS"/>
</dbReference>
<keyword evidence="3 7" id="KW-0040">ANK repeat</keyword>
<dbReference type="GO" id="GO:0003690">
    <property type="term" value="F:double-stranded DNA binding"/>
    <property type="evidence" value="ECO:0007669"/>
    <property type="project" value="TreeGrafter"/>
</dbReference>
<keyword evidence="11" id="KW-1185">Reference proteome</keyword>
<evidence type="ECO:0000256" key="1">
    <source>
        <dbReference type="ARBA" id="ARBA00004123"/>
    </source>
</evidence>
<dbReference type="GO" id="GO:0006357">
    <property type="term" value="P:regulation of transcription by RNA polymerase II"/>
    <property type="evidence" value="ECO:0007669"/>
    <property type="project" value="TreeGrafter"/>
</dbReference>
<evidence type="ECO:0000256" key="8">
    <source>
        <dbReference type="SAM" id="MobiDB-lite"/>
    </source>
</evidence>
<dbReference type="InterPro" id="IPR005559">
    <property type="entry name" value="CG-1_dom"/>
</dbReference>
<evidence type="ECO:0000256" key="4">
    <source>
        <dbReference type="ARBA" id="ARBA00023159"/>
    </source>
</evidence>
<dbReference type="GO" id="GO:0005634">
    <property type="term" value="C:nucleus"/>
    <property type="evidence" value="ECO:0007669"/>
    <property type="project" value="UniProtKB-SubCell"/>
</dbReference>
<dbReference type="InterPro" id="IPR002110">
    <property type="entry name" value="Ankyrin_rpt"/>
</dbReference>
<dbReference type="Pfam" id="PF03859">
    <property type="entry name" value="CG-1"/>
    <property type="match status" value="1"/>
</dbReference>
<organism evidence="10 11">
    <name type="scientific">Lagenidium giganteum</name>
    <dbReference type="NCBI Taxonomy" id="4803"/>
    <lineage>
        <taxon>Eukaryota</taxon>
        <taxon>Sar</taxon>
        <taxon>Stramenopiles</taxon>
        <taxon>Oomycota</taxon>
        <taxon>Peronosporomycetes</taxon>
        <taxon>Pythiales</taxon>
        <taxon>Pythiaceae</taxon>
    </lineage>
</organism>
<dbReference type="GO" id="GO:0003712">
    <property type="term" value="F:transcription coregulator activity"/>
    <property type="evidence" value="ECO:0007669"/>
    <property type="project" value="TreeGrafter"/>
</dbReference>
<reference evidence="10" key="1">
    <citation type="submission" date="2022-11" db="EMBL/GenBank/DDBJ databases">
        <authorList>
            <person name="Morgan W.R."/>
            <person name="Tartar A."/>
        </authorList>
    </citation>
    <scope>NUCLEOTIDE SEQUENCE</scope>
    <source>
        <strain evidence="10">ARSEF 373</strain>
    </source>
</reference>
<evidence type="ECO:0000256" key="2">
    <source>
        <dbReference type="ARBA" id="ARBA00008267"/>
    </source>
</evidence>
<dbReference type="InterPro" id="IPR014756">
    <property type="entry name" value="Ig_E-set"/>
</dbReference>
<feature type="compositionally biased region" description="Basic and acidic residues" evidence="8">
    <location>
        <begin position="413"/>
        <end position="434"/>
    </location>
</feature>
<feature type="region of interest" description="Disordered" evidence="8">
    <location>
        <begin position="998"/>
        <end position="1018"/>
    </location>
</feature>
<dbReference type="PROSITE" id="PS50096">
    <property type="entry name" value="IQ"/>
    <property type="match status" value="2"/>
</dbReference>
<comment type="similarity">
    <text evidence="2">Belongs to the CAMTA family.</text>
</comment>
<reference evidence="10" key="2">
    <citation type="journal article" date="2023" name="Microbiol Resour">
        <title>Decontamination and Annotation of the Draft Genome Sequence of the Oomycete Lagenidium giganteum ARSEF 373.</title>
        <authorList>
            <person name="Morgan W.R."/>
            <person name="Tartar A."/>
        </authorList>
    </citation>
    <scope>NUCLEOTIDE SEQUENCE</scope>
    <source>
        <strain evidence="10">ARSEF 373</strain>
    </source>
</reference>
<evidence type="ECO:0000313" key="11">
    <source>
        <dbReference type="Proteomes" id="UP001146120"/>
    </source>
</evidence>
<feature type="repeat" description="ANK" evidence="7">
    <location>
        <begin position="589"/>
        <end position="621"/>
    </location>
</feature>
<dbReference type="EMBL" id="DAKRPA010000072">
    <property type="protein sequence ID" value="DBA00013.1"/>
    <property type="molecule type" value="Genomic_DNA"/>
</dbReference>
<feature type="region of interest" description="Disordered" evidence="8">
    <location>
        <begin position="380"/>
        <end position="441"/>
    </location>
</feature>
<evidence type="ECO:0000313" key="10">
    <source>
        <dbReference type="EMBL" id="DBA00013.1"/>
    </source>
</evidence>
<evidence type="ECO:0000256" key="7">
    <source>
        <dbReference type="PROSITE-ProRule" id="PRU00023"/>
    </source>
</evidence>
<dbReference type="PROSITE" id="PS50088">
    <property type="entry name" value="ANK_REPEAT"/>
    <property type="match status" value="2"/>
</dbReference>
<feature type="compositionally biased region" description="Polar residues" evidence="8">
    <location>
        <begin position="380"/>
        <end position="404"/>
    </location>
</feature>
<evidence type="ECO:0000256" key="5">
    <source>
        <dbReference type="ARBA" id="ARBA00023163"/>
    </source>
</evidence>
<dbReference type="SUPFAM" id="SSF52540">
    <property type="entry name" value="P-loop containing nucleoside triphosphate hydrolases"/>
    <property type="match status" value="1"/>
</dbReference>